<dbReference type="GO" id="GO:0061799">
    <property type="term" value="F:cyclic pyranopterin monophosphate synthase activity"/>
    <property type="evidence" value="ECO:0007669"/>
    <property type="project" value="UniProtKB-EC"/>
</dbReference>
<dbReference type="AlphaFoldDB" id="A0A4R8MJM1"/>
<gene>
    <name evidence="12" type="ORF">CLV96_3647</name>
</gene>
<dbReference type="UniPathway" id="UPA00344"/>
<dbReference type="InterPro" id="IPR036425">
    <property type="entry name" value="MoaB/Mog-like_dom_sf"/>
</dbReference>
<evidence type="ECO:0000256" key="6">
    <source>
        <dbReference type="ARBA" id="ARBA00023150"/>
    </source>
</evidence>
<evidence type="ECO:0000256" key="2">
    <source>
        <dbReference type="ARBA" id="ARBA00005046"/>
    </source>
</evidence>
<dbReference type="PANTHER" id="PTHR43764:SF1">
    <property type="entry name" value="MOLYBDOPTERIN MOLYBDOTRANSFERASE"/>
    <property type="match status" value="1"/>
</dbReference>
<dbReference type="OrthoDB" id="9784492at2"/>
<comment type="catalytic activity">
    <reaction evidence="8">
        <text>molybdopterin + ATP + H(+) = adenylyl-molybdopterin + diphosphate</text>
        <dbReference type="Rhea" id="RHEA:31331"/>
        <dbReference type="ChEBI" id="CHEBI:15378"/>
        <dbReference type="ChEBI" id="CHEBI:30616"/>
        <dbReference type="ChEBI" id="CHEBI:33019"/>
        <dbReference type="ChEBI" id="CHEBI:58698"/>
        <dbReference type="ChEBI" id="CHEBI:62727"/>
        <dbReference type="EC" id="2.7.7.75"/>
    </reaction>
</comment>
<dbReference type="PIRSF" id="PIRSF036594">
    <property type="entry name" value="MoaC_MogA"/>
    <property type="match status" value="1"/>
</dbReference>
<evidence type="ECO:0000313" key="12">
    <source>
        <dbReference type="EMBL" id="TDY67226.1"/>
    </source>
</evidence>
<dbReference type="InterPro" id="IPR023045">
    <property type="entry name" value="MoaC"/>
</dbReference>
<dbReference type="InterPro" id="IPR047594">
    <property type="entry name" value="MoaC_bact/euk"/>
</dbReference>
<comment type="caution">
    <text evidence="12">The sequence shown here is derived from an EMBL/GenBank/DDBJ whole genome shotgun (WGS) entry which is preliminary data.</text>
</comment>
<evidence type="ECO:0000256" key="8">
    <source>
        <dbReference type="ARBA" id="ARBA00051131"/>
    </source>
</evidence>
<dbReference type="InterPro" id="IPR001453">
    <property type="entry name" value="MoaB/Mog_dom"/>
</dbReference>
<keyword evidence="7" id="KW-0456">Lyase</keyword>
<dbReference type="Gene3D" id="3.40.980.10">
    <property type="entry name" value="MoaB/Mog-like domain"/>
    <property type="match status" value="1"/>
</dbReference>
<evidence type="ECO:0000256" key="1">
    <source>
        <dbReference type="ARBA" id="ARBA00001637"/>
    </source>
</evidence>
<dbReference type="GO" id="GO:0061598">
    <property type="term" value="F:molybdopterin adenylyltransferase activity"/>
    <property type="evidence" value="ECO:0007669"/>
    <property type="project" value="UniProtKB-EC"/>
</dbReference>
<dbReference type="PROSITE" id="PS01078">
    <property type="entry name" value="MOCF_BIOSYNTHESIS_1"/>
    <property type="match status" value="1"/>
</dbReference>
<name>A0A4R8MJM1_LEPME</name>
<comment type="function">
    <text evidence="9">Catalyzes the conversion of (8S)-3',8-cyclo-7,8-dihydroguanosine 5'-triphosphate to cyclic pyranopterin monophosphate (cPMP).</text>
</comment>
<dbReference type="RefSeq" id="WP_004785095.1">
    <property type="nucleotide sequence ID" value="NZ_SORO01000004.1"/>
</dbReference>
<feature type="domain" description="MoaB/Mog" evidence="11">
    <location>
        <begin position="152"/>
        <end position="295"/>
    </location>
</feature>
<sequence length="304" mass="32702">MNDITGKRTTLRYAEAEGYVYCNPNTIERVKANNLPKGDIFGVAKAAALLGSKKTAELIPHCHPVPIDSFSIHFEILEPKNAIRIQTQAKSIGKTGIEMEALTGVTVAALVIYDLLKPIDKEIEISSIKLLEKKGGKTDSQISKFASGSNAKILVCSDSCFAGKKEDGSGKVIAELLQAEGVEVLEILIVPDEPTEIQKVISNWSSEKIDLIVTTGGTGLGPRDNTTDAIRQMLEQEIPGIAEVMRSFGQDRTPFAMLSRSLAGRIGKSLIVTIPGSSNGAKESMTAILPAIFHAKKMMRGEGH</sequence>
<keyword evidence="6" id="KW-0501">Molybdenum cofactor biosynthesis</keyword>
<dbReference type="GO" id="GO:0006777">
    <property type="term" value="P:Mo-molybdopterin cofactor biosynthetic process"/>
    <property type="evidence" value="ECO:0007669"/>
    <property type="project" value="UniProtKB-KW"/>
</dbReference>
<dbReference type="InterPro" id="IPR051920">
    <property type="entry name" value="MPT_Adenylyltrnsfr/MoaC-Rel"/>
</dbReference>
<organism evidence="12 13">
    <name type="scientific">Leptospira meyeri</name>
    <dbReference type="NCBI Taxonomy" id="29508"/>
    <lineage>
        <taxon>Bacteria</taxon>
        <taxon>Pseudomonadati</taxon>
        <taxon>Spirochaetota</taxon>
        <taxon>Spirochaetia</taxon>
        <taxon>Leptospirales</taxon>
        <taxon>Leptospiraceae</taxon>
        <taxon>Leptospira</taxon>
    </lineage>
</organism>
<dbReference type="SUPFAM" id="SSF55040">
    <property type="entry name" value="Molybdenum cofactor biosynthesis protein C, MoaC"/>
    <property type="match status" value="1"/>
</dbReference>
<evidence type="ECO:0000256" key="7">
    <source>
        <dbReference type="ARBA" id="ARBA00023239"/>
    </source>
</evidence>
<dbReference type="SUPFAM" id="SSF53218">
    <property type="entry name" value="Molybdenum cofactor biosynthesis proteins"/>
    <property type="match status" value="1"/>
</dbReference>
<comment type="pathway">
    <text evidence="2">Cofactor biosynthesis; molybdopterin biosynthesis.</text>
</comment>
<evidence type="ECO:0000256" key="10">
    <source>
        <dbReference type="ARBA" id="ARBA00058212"/>
    </source>
</evidence>
<dbReference type="NCBIfam" id="TIGR00177">
    <property type="entry name" value="molyb_syn"/>
    <property type="match status" value="1"/>
</dbReference>
<dbReference type="Proteomes" id="UP000294684">
    <property type="component" value="Unassembled WGS sequence"/>
</dbReference>
<reference evidence="12 13" key="1">
    <citation type="submission" date="2019-03" db="EMBL/GenBank/DDBJ databases">
        <title>Genomic Encyclopedia of Archaeal and Bacterial Type Strains, Phase II (KMG-II): from individual species to whole genera.</title>
        <authorList>
            <person name="Goeker M."/>
        </authorList>
    </citation>
    <scope>NUCLEOTIDE SEQUENCE [LARGE SCALE GENOMIC DNA]</scope>
    <source>
        <strain evidence="12 13">DSM 21537</strain>
    </source>
</reference>
<dbReference type="STRING" id="1193051.LEP1GSC017_1058"/>
<keyword evidence="13" id="KW-1185">Reference proteome</keyword>
<evidence type="ECO:0000256" key="4">
    <source>
        <dbReference type="ARBA" id="ARBA00012575"/>
    </source>
</evidence>
<dbReference type="EMBL" id="SORO01000004">
    <property type="protein sequence ID" value="TDY67226.1"/>
    <property type="molecule type" value="Genomic_DNA"/>
</dbReference>
<dbReference type="CDD" id="cd01420">
    <property type="entry name" value="MoaC_PE"/>
    <property type="match status" value="1"/>
</dbReference>
<dbReference type="NCBIfam" id="TIGR00581">
    <property type="entry name" value="moaC"/>
    <property type="match status" value="1"/>
</dbReference>
<dbReference type="Pfam" id="PF01967">
    <property type="entry name" value="MoaC"/>
    <property type="match status" value="1"/>
</dbReference>
<dbReference type="InterPro" id="IPR036522">
    <property type="entry name" value="MoaC_sf"/>
</dbReference>
<dbReference type="GeneID" id="79828907"/>
<dbReference type="PANTHER" id="PTHR43764">
    <property type="entry name" value="MOLYBDENUM COFACTOR BIOSYNTHESIS"/>
    <property type="match status" value="1"/>
</dbReference>
<dbReference type="CDD" id="cd00886">
    <property type="entry name" value="MogA_MoaB"/>
    <property type="match status" value="1"/>
</dbReference>
<dbReference type="Pfam" id="PF00994">
    <property type="entry name" value="MoCF_biosynth"/>
    <property type="match status" value="1"/>
</dbReference>
<comment type="function">
    <text evidence="10">Catalyzes the adenylation of molybdopterin as part of the biosynthesis of the molybdenum-cofactor.</text>
</comment>
<dbReference type="InterPro" id="IPR002820">
    <property type="entry name" value="Mopterin_CF_biosynth-C_dom"/>
</dbReference>
<evidence type="ECO:0000256" key="3">
    <source>
        <dbReference type="ARBA" id="ARBA00012509"/>
    </source>
</evidence>
<evidence type="ECO:0000259" key="11">
    <source>
        <dbReference type="SMART" id="SM00852"/>
    </source>
</evidence>
<dbReference type="EC" id="4.6.1.17" evidence="4"/>
<dbReference type="InterPro" id="IPR012247">
    <property type="entry name" value="MoaC_MogA"/>
</dbReference>
<evidence type="ECO:0000256" key="5">
    <source>
        <dbReference type="ARBA" id="ARBA00013491"/>
    </source>
</evidence>
<comment type="catalytic activity">
    <reaction evidence="1">
        <text>(8S)-3',8-cyclo-7,8-dihydroguanosine 5'-triphosphate = cyclic pyranopterin phosphate + diphosphate</text>
        <dbReference type="Rhea" id="RHEA:49580"/>
        <dbReference type="ChEBI" id="CHEBI:33019"/>
        <dbReference type="ChEBI" id="CHEBI:59648"/>
        <dbReference type="ChEBI" id="CHEBI:131766"/>
        <dbReference type="EC" id="4.6.1.17"/>
    </reaction>
</comment>
<dbReference type="InterPro" id="IPR008284">
    <property type="entry name" value="MoCF_biosynth_CS"/>
</dbReference>
<proteinExistence type="predicted"/>
<accession>A0A4R8MJM1</accession>
<protein>
    <recommendedName>
        <fullName evidence="5">Molybdopterin adenylyltransferase</fullName>
        <ecNumber evidence="3">2.7.7.75</ecNumber>
        <ecNumber evidence="4">4.6.1.17</ecNumber>
    </recommendedName>
</protein>
<dbReference type="Gene3D" id="3.30.70.640">
    <property type="entry name" value="Molybdopterin cofactor biosynthesis C (MoaC) domain"/>
    <property type="match status" value="1"/>
</dbReference>
<evidence type="ECO:0000256" key="9">
    <source>
        <dbReference type="ARBA" id="ARBA00055087"/>
    </source>
</evidence>
<dbReference type="EC" id="2.7.7.75" evidence="3"/>
<dbReference type="NCBIfam" id="NF002947">
    <property type="entry name" value="PRK03604.1"/>
    <property type="match status" value="1"/>
</dbReference>
<evidence type="ECO:0000313" key="13">
    <source>
        <dbReference type="Proteomes" id="UP000294684"/>
    </source>
</evidence>
<dbReference type="SMART" id="SM00852">
    <property type="entry name" value="MoCF_biosynth"/>
    <property type="match status" value="1"/>
</dbReference>